<evidence type="ECO:0000313" key="3">
    <source>
        <dbReference type="EMBL" id="MBW0468399.1"/>
    </source>
</evidence>
<evidence type="ECO:0000256" key="1">
    <source>
        <dbReference type="ARBA" id="ARBA00022884"/>
    </source>
</evidence>
<sequence length="125" mass="14368">MVAILGKETIEYCHTCDRCQKTNRSTGKEFGLMIHIQETKSPWGVFHMDWVTELPPSGDKSYNSCLIIVDRYSKTPIFLPCHKDDTAMDIDLVLRSRAKFHTGLFKIIISDRDPKFTSAVWTNLD</sequence>
<keyword evidence="4" id="KW-1185">Reference proteome</keyword>
<evidence type="ECO:0000259" key="2">
    <source>
        <dbReference type="PROSITE" id="PS50994"/>
    </source>
</evidence>
<proteinExistence type="predicted"/>
<gene>
    <name evidence="3" type="ORF">O181_008114</name>
</gene>
<dbReference type="OrthoDB" id="5592268at2759"/>
<dbReference type="SUPFAM" id="SSF53098">
    <property type="entry name" value="Ribonuclease H-like"/>
    <property type="match status" value="1"/>
</dbReference>
<keyword evidence="1" id="KW-0694">RNA-binding</keyword>
<dbReference type="EMBL" id="AVOT02001853">
    <property type="protein sequence ID" value="MBW0468399.1"/>
    <property type="molecule type" value="Genomic_DNA"/>
</dbReference>
<reference evidence="3" key="1">
    <citation type="submission" date="2021-03" db="EMBL/GenBank/DDBJ databases">
        <title>Draft genome sequence of rust myrtle Austropuccinia psidii MF-1, a brazilian biotype.</title>
        <authorList>
            <person name="Quecine M.C."/>
            <person name="Pachon D.M.R."/>
            <person name="Bonatelli M.L."/>
            <person name="Correr F.H."/>
            <person name="Franceschini L.M."/>
            <person name="Leite T.F."/>
            <person name="Margarido G.R.A."/>
            <person name="Almeida C.A."/>
            <person name="Ferrarezi J.A."/>
            <person name="Labate C.A."/>
        </authorList>
    </citation>
    <scope>NUCLEOTIDE SEQUENCE</scope>
    <source>
        <strain evidence="3">MF-1</strain>
    </source>
</reference>
<dbReference type="GO" id="GO:0003723">
    <property type="term" value="F:RNA binding"/>
    <property type="evidence" value="ECO:0007669"/>
    <property type="project" value="UniProtKB-KW"/>
</dbReference>
<dbReference type="InterPro" id="IPR001584">
    <property type="entry name" value="Integrase_cat-core"/>
</dbReference>
<organism evidence="3 4">
    <name type="scientific">Austropuccinia psidii MF-1</name>
    <dbReference type="NCBI Taxonomy" id="1389203"/>
    <lineage>
        <taxon>Eukaryota</taxon>
        <taxon>Fungi</taxon>
        <taxon>Dikarya</taxon>
        <taxon>Basidiomycota</taxon>
        <taxon>Pucciniomycotina</taxon>
        <taxon>Pucciniomycetes</taxon>
        <taxon>Pucciniales</taxon>
        <taxon>Sphaerophragmiaceae</taxon>
        <taxon>Austropuccinia</taxon>
    </lineage>
</organism>
<dbReference type="InterPro" id="IPR012337">
    <property type="entry name" value="RNaseH-like_sf"/>
</dbReference>
<comment type="caution">
    <text evidence="3">The sequence shown here is derived from an EMBL/GenBank/DDBJ whole genome shotgun (WGS) entry which is preliminary data.</text>
</comment>
<dbReference type="InterPro" id="IPR036397">
    <property type="entry name" value="RNaseH_sf"/>
</dbReference>
<dbReference type="GO" id="GO:0005634">
    <property type="term" value="C:nucleus"/>
    <property type="evidence" value="ECO:0007669"/>
    <property type="project" value="UniProtKB-ARBA"/>
</dbReference>
<dbReference type="Proteomes" id="UP000765509">
    <property type="component" value="Unassembled WGS sequence"/>
</dbReference>
<dbReference type="PROSITE" id="PS50994">
    <property type="entry name" value="INTEGRASE"/>
    <property type="match status" value="1"/>
</dbReference>
<protein>
    <recommendedName>
        <fullName evidence="2">Integrase catalytic domain-containing protein</fullName>
    </recommendedName>
</protein>
<dbReference type="PANTHER" id="PTHR37984:SF5">
    <property type="entry name" value="PROTEIN NYNRIN-LIKE"/>
    <property type="match status" value="1"/>
</dbReference>
<evidence type="ECO:0000313" key="4">
    <source>
        <dbReference type="Proteomes" id="UP000765509"/>
    </source>
</evidence>
<dbReference type="Gene3D" id="3.30.420.10">
    <property type="entry name" value="Ribonuclease H-like superfamily/Ribonuclease H"/>
    <property type="match status" value="1"/>
</dbReference>
<dbReference type="InterPro" id="IPR050951">
    <property type="entry name" value="Retrovirus_Pol_polyprotein"/>
</dbReference>
<dbReference type="AlphaFoldDB" id="A0A9Q3GIJ5"/>
<dbReference type="GO" id="GO:0015074">
    <property type="term" value="P:DNA integration"/>
    <property type="evidence" value="ECO:0007669"/>
    <property type="project" value="InterPro"/>
</dbReference>
<name>A0A9Q3GIJ5_9BASI</name>
<feature type="domain" description="Integrase catalytic" evidence="2">
    <location>
        <begin position="38"/>
        <end position="125"/>
    </location>
</feature>
<dbReference type="PANTHER" id="PTHR37984">
    <property type="entry name" value="PROTEIN CBG26694"/>
    <property type="match status" value="1"/>
</dbReference>
<accession>A0A9Q3GIJ5</accession>